<evidence type="ECO:0000256" key="1">
    <source>
        <dbReference type="ARBA" id="ARBA00022617"/>
    </source>
</evidence>
<keyword evidence="3 4" id="KW-0408">Iron</keyword>
<evidence type="ECO:0000259" key="6">
    <source>
        <dbReference type="PROSITE" id="PS51007"/>
    </source>
</evidence>
<organism evidence="7 8">
    <name type="scientific">Cognatiyoonia koreensis</name>
    <dbReference type="NCBI Taxonomy" id="364200"/>
    <lineage>
        <taxon>Bacteria</taxon>
        <taxon>Pseudomonadati</taxon>
        <taxon>Pseudomonadota</taxon>
        <taxon>Alphaproteobacteria</taxon>
        <taxon>Rhodobacterales</taxon>
        <taxon>Paracoccaceae</taxon>
        <taxon>Cognatiyoonia</taxon>
    </lineage>
</organism>
<dbReference type="RefSeq" id="WP_089996910.1">
    <property type="nucleotide sequence ID" value="NZ_FOIZ01000002.1"/>
</dbReference>
<accession>A0A1I0RU00</accession>
<dbReference type="GO" id="GO:0020037">
    <property type="term" value="F:heme binding"/>
    <property type="evidence" value="ECO:0007669"/>
    <property type="project" value="InterPro"/>
</dbReference>
<evidence type="ECO:0000313" key="7">
    <source>
        <dbReference type="EMBL" id="SEW44896.1"/>
    </source>
</evidence>
<feature type="signal peptide" evidence="5">
    <location>
        <begin position="1"/>
        <end position="24"/>
    </location>
</feature>
<name>A0A1I0RU00_9RHOB</name>
<keyword evidence="5" id="KW-0732">Signal</keyword>
<dbReference type="PROSITE" id="PS51007">
    <property type="entry name" value="CYTC"/>
    <property type="match status" value="1"/>
</dbReference>
<protein>
    <submittedName>
        <fullName evidence="7">Cytochrome c553</fullName>
    </submittedName>
</protein>
<dbReference type="SUPFAM" id="SSF46626">
    <property type="entry name" value="Cytochrome c"/>
    <property type="match status" value="1"/>
</dbReference>
<dbReference type="Proteomes" id="UP000199167">
    <property type="component" value="Unassembled WGS sequence"/>
</dbReference>
<proteinExistence type="predicted"/>
<feature type="domain" description="Cytochrome c" evidence="6">
    <location>
        <begin position="24"/>
        <end position="132"/>
    </location>
</feature>
<dbReference type="InterPro" id="IPR009056">
    <property type="entry name" value="Cyt_c-like_dom"/>
</dbReference>
<evidence type="ECO:0000256" key="5">
    <source>
        <dbReference type="SAM" id="SignalP"/>
    </source>
</evidence>
<evidence type="ECO:0000256" key="3">
    <source>
        <dbReference type="ARBA" id="ARBA00023004"/>
    </source>
</evidence>
<evidence type="ECO:0000256" key="2">
    <source>
        <dbReference type="ARBA" id="ARBA00022723"/>
    </source>
</evidence>
<dbReference type="Gene3D" id="1.10.760.10">
    <property type="entry name" value="Cytochrome c-like domain"/>
    <property type="match status" value="1"/>
</dbReference>
<keyword evidence="2 4" id="KW-0479">Metal-binding</keyword>
<reference evidence="7 8" key="1">
    <citation type="submission" date="2016-10" db="EMBL/GenBank/DDBJ databases">
        <authorList>
            <person name="de Groot N.N."/>
        </authorList>
    </citation>
    <scope>NUCLEOTIDE SEQUENCE [LARGE SCALE GENOMIC DNA]</scope>
    <source>
        <strain evidence="7 8">DSM 17925</strain>
    </source>
</reference>
<feature type="chain" id="PRO_5011566029" evidence="5">
    <location>
        <begin position="25"/>
        <end position="134"/>
    </location>
</feature>
<dbReference type="GO" id="GO:0009055">
    <property type="term" value="F:electron transfer activity"/>
    <property type="evidence" value="ECO:0007669"/>
    <property type="project" value="InterPro"/>
</dbReference>
<dbReference type="STRING" id="364200.SAMN04488515_3258"/>
<evidence type="ECO:0000313" key="8">
    <source>
        <dbReference type="Proteomes" id="UP000199167"/>
    </source>
</evidence>
<dbReference type="InterPro" id="IPR036909">
    <property type="entry name" value="Cyt_c-like_dom_sf"/>
</dbReference>
<sequence length="134" mass="14329">MKDIRLGNGIAAVLLVVSGSVAFADSELGANTYNQYCATCHGASGMGDGPLTEHMLINVPDLTQLAADNQGDFPLLRVMHIIDGRTGLRGHGGPMPVYGALFDEDADERAYGSVFYTHAKILSLTRYLESIQAE</sequence>
<dbReference type="OrthoDB" id="335174at2"/>
<dbReference type="Pfam" id="PF13442">
    <property type="entry name" value="Cytochrome_CBB3"/>
    <property type="match status" value="1"/>
</dbReference>
<gene>
    <name evidence="7" type="ORF">SAMN04488515_3258</name>
</gene>
<keyword evidence="8" id="KW-1185">Reference proteome</keyword>
<dbReference type="EMBL" id="FOIZ01000002">
    <property type="protein sequence ID" value="SEW44896.1"/>
    <property type="molecule type" value="Genomic_DNA"/>
</dbReference>
<evidence type="ECO:0000256" key="4">
    <source>
        <dbReference type="PROSITE-ProRule" id="PRU00433"/>
    </source>
</evidence>
<dbReference type="AlphaFoldDB" id="A0A1I0RU00"/>
<keyword evidence="1 4" id="KW-0349">Heme</keyword>
<dbReference type="GO" id="GO:0046872">
    <property type="term" value="F:metal ion binding"/>
    <property type="evidence" value="ECO:0007669"/>
    <property type="project" value="UniProtKB-KW"/>
</dbReference>